<accession>A0A9W6E9B9</accession>
<dbReference type="PANTHER" id="PTHR15938:SF0">
    <property type="entry name" value="HOMOLOGOUS-PAIRING PROTEIN 2 HOMOLOG"/>
    <property type="match status" value="1"/>
</dbReference>
<dbReference type="InterPro" id="IPR010776">
    <property type="entry name" value="Hop2_WH_dom"/>
</dbReference>
<dbReference type="GO" id="GO:0120231">
    <property type="term" value="C:DNA recombinase auxiliary factor complex"/>
    <property type="evidence" value="ECO:0007669"/>
    <property type="project" value="TreeGrafter"/>
</dbReference>
<gene>
    <name evidence="8" type="ORF">AnigIFM63604_005702</name>
</gene>
<comment type="similarity">
    <text evidence="2">Belongs to the HOP2 family.</text>
</comment>
<dbReference type="EMBL" id="BRPB01000032">
    <property type="protein sequence ID" value="GLA49718.1"/>
    <property type="molecule type" value="Genomic_DNA"/>
</dbReference>
<evidence type="ECO:0000256" key="4">
    <source>
        <dbReference type="ARBA" id="ARBA00023242"/>
    </source>
</evidence>
<dbReference type="Gene3D" id="1.10.10.10">
    <property type="entry name" value="Winged helix-like DNA-binding domain superfamily/Winged helix DNA-binding domain"/>
    <property type="match status" value="1"/>
</dbReference>
<feature type="domain" description="Homologous-pairing protein 2 winged helix" evidence="7">
    <location>
        <begin position="41"/>
        <end position="82"/>
    </location>
</feature>
<dbReference type="Proteomes" id="UP001144191">
    <property type="component" value="Unassembled WGS sequence"/>
</dbReference>
<keyword evidence="4" id="KW-0539">Nucleus</keyword>
<evidence type="ECO:0000256" key="1">
    <source>
        <dbReference type="ARBA" id="ARBA00004123"/>
    </source>
</evidence>
<dbReference type="GO" id="GO:0000709">
    <property type="term" value="P:meiotic joint molecule formation"/>
    <property type="evidence" value="ECO:0007669"/>
    <property type="project" value="TreeGrafter"/>
</dbReference>
<sequence>MAQRKAKNEKQLGAGATAPDGPALVLDYLRKGLFVADLQQATEISMNLHNKITKAHAVKALRELHQNKLIEGRAAGKQIVYHALQERSDEVTPEIITALHEQAEKLQEQVTGLEAAEKKTRAELATICARPLVSELRRDVGQLEQELEAIHARLVQARGSDAGTVPVRVKLDAQRDWKHWQNQANVRGRICRDLWRMCTEVVPDNMDREELWRSTGHKQTLVHDPEISYCH</sequence>
<evidence type="ECO:0000256" key="2">
    <source>
        <dbReference type="ARBA" id="ARBA00007922"/>
    </source>
</evidence>
<evidence type="ECO:0000256" key="3">
    <source>
        <dbReference type="ARBA" id="ARBA00023172"/>
    </source>
</evidence>
<keyword evidence="6" id="KW-0175">Coiled coil</keyword>
<organism evidence="8 9">
    <name type="scientific">Aspergillus niger</name>
    <dbReference type="NCBI Taxonomy" id="5061"/>
    <lineage>
        <taxon>Eukaryota</taxon>
        <taxon>Fungi</taxon>
        <taxon>Dikarya</taxon>
        <taxon>Ascomycota</taxon>
        <taxon>Pezizomycotina</taxon>
        <taxon>Eurotiomycetes</taxon>
        <taxon>Eurotiomycetidae</taxon>
        <taxon>Eurotiales</taxon>
        <taxon>Aspergillaceae</taxon>
        <taxon>Aspergillus</taxon>
        <taxon>Aspergillus subgen. Circumdati</taxon>
    </lineage>
</organism>
<dbReference type="GO" id="GO:0003690">
    <property type="term" value="F:double-stranded DNA binding"/>
    <property type="evidence" value="ECO:0007669"/>
    <property type="project" value="TreeGrafter"/>
</dbReference>
<evidence type="ECO:0000313" key="9">
    <source>
        <dbReference type="Proteomes" id="UP001144191"/>
    </source>
</evidence>
<keyword evidence="3" id="KW-0233">DNA recombination</keyword>
<dbReference type="GO" id="GO:0007129">
    <property type="term" value="P:homologous chromosome pairing at meiosis"/>
    <property type="evidence" value="ECO:0007669"/>
    <property type="project" value="TreeGrafter"/>
</dbReference>
<keyword evidence="5" id="KW-0469">Meiosis</keyword>
<proteinExistence type="inferred from homology"/>
<evidence type="ECO:0000313" key="8">
    <source>
        <dbReference type="EMBL" id="GLA49718.1"/>
    </source>
</evidence>
<feature type="coiled-coil region" evidence="6">
    <location>
        <begin position="96"/>
        <end position="153"/>
    </location>
</feature>
<dbReference type="AlphaFoldDB" id="A0A9W6E9B9"/>
<evidence type="ECO:0000259" key="7">
    <source>
        <dbReference type="Pfam" id="PF07106"/>
    </source>
</evidence>
<dbReference type="GO" id="GO:0010774">
    <property type="term" value="P:meiotic strand invasion involved in reciprocal meiotic recombination"/>
    <property type="evidence" value="ECO:0007669"/>
    <property type="project" value="TreeGrafter"/>
</dbReference>
<protein>
    <recommendedName>
        <fullName evidence="7">Homologous-pairing protein 2 winged helix domain-containing protein</fullName>
    </recommendedName>
</protein>
<dbReference type="GO" id="GO:0120230">
    <property type="term" value="F:recombinase activator activity"/>
    <property type="evidence" value="ECO:0007669"/>
    <property type="project" value="TreeGrafter"/>
</dbReference>
<reference evidence="8" key="1">
    <citation type="submission" date="2022-07" db="EMBL/GenBank/DDBJ databases">
        <title>Taxonomy of Aspergillus series Nigri: significant species reduction supported by multi-species coalescent approaches.</title>
        <authorList>
            <person name="Bian C."/>
            <person name="Kusuya Y."/>
            <person name="Sklenar F."/>
            <person name="D'hooge E."/>
            <person name="Yaguchi T."/>
            <person name="Takahashi H."/>
            <person name="Hubka V."/>
        </authorList>
    </citation>
    <scope>NUCLEOTIDE SEQUENCE</scope>
    <source>
        <strain evidence="8">IFM 63604</strain>
    </source>
</reference>
<dbReference type="PANTHER" id="PTHR15938">
    <property type="entry name" value="TBP-1 INTERACTING PROTEIN"/>
    <property type="match status" value="1"/>
</dbReference>
<comment type="caution">
    <text evidence="8">The sequence shown here is derived from an EMBL/GenBank/DDBJ whole genome shotgun (WGS) entry which is preliminary data.</text>
</comment>
<evidence type="ECO:0000256" key="6">
    <source>
        <dbReference type="SAM" id="Coils"/>
    </source>
</evidence>
<name>A0A9W6E9B9_ASPNG</name>
<dbReference type="GO" id="GO:0000794">
    <property type="term" value="C:condensed nuclear chromosome"/>
    <property type="evidence" value="ECO:0007669"/>
    <property type="project" value="TreeGrafter"/>
</dbReference>
<dbReference type="InterPro" id="IPR036388">
    <property type="entry name" value="WH-like_DNA-bd_sf"/>
</dbReference>
<dbReference type="Pfam" id="PF07106">
    <property type="entry name" value="WHD_TBPIP"/>
    <property type="match status" value="1"/>
</dbReference>
<comment type="subcellular location">
    <subcellularLocation>
        <location evidence="1">Nucleus</location>
    </subcellularLocation>
</comment>
<evidence type="ECO:0000256" key="5">
    <source>
        <dbReference type="ARBA" id="ARBA00023254"/>
    </source>
</evidence>